<keyword evidence="2" id="KW-1185">Reference proteome</keyword>
<accession>A0ACC6KRJ5</accession>
<sequence length="213" mass="22905">MIDSLHYISQPSASGSHLEAIEKVLLAGAKWIQLRVKNQTEDEVLALALKAAWLCKVHEARLIVNDYPQVALAAGAYGLHLGLNDMPVAEARAIVGPDMIIGGTANTFEHIQLRAAEGVNYIGLGPYRFTTTKQNLSPVIGLEGYIRLIEQMQEAGIRLPVIAIGGIEAKDIPLLMQAGLHGVAVSGALTRHTELSLAIGEMYSNLQVVHSNI</sequence>
<proteinExistence type="predicted"/>
<dbReference type="EC" id="2.5.1.3" evidence="1"/>
<evidence type="ECO:0000313" key="2">
    <source>
        <dbReference type="Proteomes" id="UP001246858"/>
    </source>
</evidence>
<name>A0ACC6KRJ5_9SPHI</name>
<comment type="caution">
    <text evidence="1">The sequence shown here is derived from an EMBL/GenBank/DDBJ whole genome shotgun (WGS) entry which is preliminary data.</text>
</comment>
<keyword evidence="1" id="KW-0808">Transferase</keyword>
<dbReference type="EMBL" id="JAVDTF010000001">
    <property type="protein sequence ID" value="MDR6781785.1"/>
    <property type="molecule type" value="Genomic_DNA"/>
</dbReference>
<reference evidence="1" key="1">
    <citation type="submission" date="2023-07" db="EMBL/GenBank/DDBJ databases">
        <title>Sorghum-associated microbial communities from plants grown in Nebraska, USA.</title>
        <authorList>
            <person name="Schachtman D."/>
        </authorList>
    </citation>
    <scope>NUCLEOTIDE SEQUENCE</scope>
    <source>
        <strain evidence="1">2697</strain>
    </source>
</reference>
<gene>
    <name evidence="1" type="ORF">J2X78_000337</name>
</gene>
<evidence type="ECO:0000313" key="1">
    <source>
        <dbReference type="EMBL" id="MDR6781785.1"/>
    </source>
</evidence>
<dbReference type="Proteomes" id="UP001246858">
    <property type="component" value="Unassembled WGS sequence"/>
</dbReference>
<organism evidence="1 2">
    <name type="scientific">Pedobacter africanus</name>
    <dbReference type="NCBI Taxonomy" id="151894"/>
    <lineage>
        <taxon>Bacteria</taxon>
        <taxon>Pseudomonadati</taxon>
        <taxon>Bacteroidota</taxon>
        <taxon>Sphingobacteriia</taxon>
        <taxon>Sphingobacteriales</taxon>
        <taxon>Sphingobacteriaceae</taxon>
        <taxon>Pedobacter</taxon>
    </lineage>
</organism>
<protein>
    <submittedName>
        <fullName evidence="1">Thiamine-phosphate pyrophosphorylase</fullName>
        <ecNumber evidence="1">2.5.1.3</ecNumber>
    </submittedName>
</protein>